<reference evidence="2 3" key="1">
    <citation type="submission" date="2014-09" db="EMBL/GenBank/DDBJ databases">
        <title>Draft genome sequence of Streptomyces natalensis ATCC 27448, producer of the antifungal pimaricin.</title>
        <authorList>
            <person name="Mendes M.V."/>
            <person name="Beites T."/>
            <person name="Pires S."/>
            <person name="Santos C.L."/>
            <person name="Moradas-Ferreira P."/>
        </authorList>
    </citation>
    <scope>NUCLEOTIDE SEQUENCE [LARGE SCALE GENOMIC DNA]</scope>
    <source>
        <strain evidence="2 3">ATCC 27448</strain>
    </source>
</reference>
<dbReference type="AlphaFoldDB" id="A0A0D7CKB1"/>
<accession>A0A0D7CKB1</accession>
<dbReference type="Proteomes" id="UP000032458">
    <property type="component" value="Unassembled WGS sequence"/>
</dbReference>
<name>A0A0D7CKB1_9ACTN</name>
<dbReference type="PATRIC" id="fig|1240678.4.peg.5132"/>
<gene>
    <name evidence="2" type="ORF">SNA_24130</name>
</gene>
<sequence>MTSNGSQKSAAPRPVELYTGGERPFDAEDLVKASGREPTPESLKWAQRLIDEKGPAAIERYLP</sequence>
<feature type="region of interest" description="Disordered" evidence="1">
    <location>
        <begin position="1"/>
        <end position="25"/>
    </location>
</feature>
<evidence type="ECO:0000313" key="3">
    <source>
        <dbReference type="Proteomes" id="UP000032458"/>
    </source>
</evidence>
<comment type="caution">
    <text evidence="2">The sequence shown here is derived from an EMBL/GenBank/DDBJ whole genome shotgun (WGS) entry which is preliminary data.</text>
</comment>
<organism evidence="2 3">
    <name type="scientific">Streptomyces natalensis ATCC 27448</name>
    <dbReference type="NCBI Taxonomy" id="1240678"/>
    <lineage>
        <taxon>Bacteria</taxon>
        <taxon>Bacillati</taxon>
        <taxon>Actinomycetota</taxon>
        <taxon>Actinomycetes</taxon>
        <taxon>Kitasatosporales</taxon>
        <taxon>Streptomycetaceae</taxon>
        <taxon>Streptomyces</taxon>
    </lineage>
</organism>
<evidence type="ECO:0000256" key="1">
    <source>
        <dbReference type="SAM" id="MobiDB-lite"/>
    </source>
</evidence>
<dbReference type="EMBL" id="JRKI01000029">
    <property type="protein sequence ID" value="KIZ16275.1"/>
    <property type="molecule type" value="Genomic_DNA"/>
</dbReference>
<proteinExistence type="predicted"/>
<dbReference type="RefSeq" id="WP_030067288.1">
    <property type="nucleotide sequence ID" value="NZ_JRKI01000029.1"/>
</dbReference>
<protein>
    <submittedName>
        <fullName evidence="2">Uncharacterized protein</fullName>
    </submittedName>
</protein>
<keyword evidence="3" id="KW-1185">Reference proteome</keyword>
<evidence type="ECO:0000313" key="2">
    <source>
        <dbReference type="EMBL" id="KIZ16275.1"/>
    </source>
</evidence>